<dbReference type="RefSeq" id="XP_009026096.1">
    <property type="nucleotide sequence ID" value="XM_009027848.1"/>
</dbReference>
<accession>T1FE00</accession>
<evidence type="ECO:0000313" key="3">
    <source>
        <dbReference type="Proteomes" id="UP000015101"/>
    </source>
</evidence>
<dbReference type="PANTHER" id="PTHR45713">
    <property type="entry name" value="FTP DOMAIN-CONTAINING PROTEIN"/>
    <property type="match status" value="1"/>
</dbReference>
<proteinExistence type="predicted"/>
<dbReference type="InParanoid" id="T1FE00"/>
<dbReference type="SUPFAM" id="SSF49785">
    <property type="entry name" value="Galactose-binding domain-like"/>
    <property type="match status" value="1"/>
</dbReference>
<protein>
    <submittedName>
        <fullName evidence="1 2">Uncharacterized protein</fullName>
    </submittedName>
</protein>
<sequence>MTKLGFKFYTNQWYHYYISIYILTRVKGSLRPLKKIRFRQKSPTKTDSDTLTETIMFFLHFLDYRMEKFKIGLTNNFDANVNTSKLGIYDLCGQWPGKVLNFGEPMRVDCIDGSKLSRFVIVQQSPEIEQKYRDRRLAFAEIEVYAETRLDDVALKKPAHLSSMGGNYAIYNASYGVDNNFNAAWRFPHAAINYEYSNWFVVDLLAAYKVKYVVDRSVEQFVAGVQYKCTSEMQCLHTDICTAIYAIGVFGTNVWSKGAL</sequence>
<reference evidence="3" key="1">
    <citation type="submission" date="2012-12" db="EMBL/GenBank/DDBJ databases">
        <authorList>
            <person name="Hellsten U."/>
            <person name="Grimwood J."/>
            <person name="Chapman J.A."/>
            <person name="Shapiro H."/>
            <person name="Aerts A."/>
            <person name="Otillar R.P."/>
            <person name="Terry A.Y."/>
            <person name="Boore J.L."/>
            <person name="Simakov O."/>
            <person name="Marletaz F."/>
            <person name="Cho S.-J."/>
            <person name="Edsinger-Gonzales E."/>
            <person name="Havlak P."/>
            <person name="Kuo D.-H."/>
            <person name="Larsson T."/>
            <person name="Lv J."/>
            <person name="Arendt D."/>
            <person name="Savage R."/>
            <person name="Osoegawa K."/>
            <person name="de Jong P."/>
            <person name="Lindberg D.R."/>
            <person name="Seaver E.C."/>
            <person name="Weisblat D.A."/>
            <person name="Putnam N.H."/>
            <person name="Grigoriev I.V."/>
            <person name="Rokhsar D.S."/>
        </authorList>
    </citation>
    <scope>NUCLEOTIDE SEQUENCE</scope>
</reference>
<dbReference type="AlphaFoldDB" id="T1FE00"/>
<dbReference type="Gene3D" id="2.60.120.260">
    <property type="entry name" value="Galactose-binding domain-like"/>
    <property type="match status" value="1"/>
</dbReference>
<dbReference type="KEGG" id="hro:HELRODRAFT_178978"/>
<dbReference type="HOGENOM" id="CLU_1070702_0_0_1"/>
<organism evidence="2 3">
    <name type="scientific">Helobdella robusta</name>
    <name type="common">Californian leech</name>
    <dbReference type="NCBI Taxonomy" id="6412"/>
    <lineage>
        <taxon>Eukaryota</taxon>
        <taxon>Metazoa</taxon>
        <taxon>Spiralia</taxon>
        <taxon>Lophotrochozoa</taxon>
        <taxon>Annelida</taxon>
        <taxon>Clitellata</taxon>
        <taxon>Hirudinea</taxon>
        <taxon>Rhynchobdellida</taxon>
        <taxon>Glossiphoniidae</taxon>
        <taxon>Helobdella</taxon>
    </lineage>
</organism>
<dbReference type="CTD" id="20207049"/>
<reference evidence="1 3" key="2">
    <citation type="journal article" date="2013" name="Nature">
        <title>Insights into bilaterian evolution from three spiralian genomes.</title>
        <authorList>
            <person name="Simakov O."/>
            <person name="Marletaz F."/>
            <person name="Cho S.J."/>
            <person name="Edsinger-Gonzales E."/>
            <person name="Havlak P."/>
            <person name="Hellsten U."/>
            <person name="Kuo D.H."/>
            <person name="Larsson T."/>
            <person name="Lv J."/>
            <person name="Arendt D."/>
            <person name="Savage R."/>
            <person name="Osoegawa K."/>
            <person name="de Jong P."/>
            <person name="Grimwood J."/>
            <person name="Chapman J.A."/>
            <person name="Shapiro H."/>
            <person name="Aerts A."/>
            <person name="Otillar R.P."/>
            <person name="Terry A.Y."/>
            <person name="Boore J.L."/>
            <person name="Grigoriev I.V."/>
            <person name="Lindberg D.R."/>
            <person name="Seaver E.C."/>
            <person name="Weisblat D.A."/>
            <person name="Putnam N.H."/>
            <person name="Rokhsar D.S."/>
        </authorList>
    </citation>
    <scope>NUCLEOTIDE SEQUENCE</scope>
</reference>
<keyword evidence="3" id="KW-1185">Reference proteome</keyword>
<dbReference type="EMBL" id="AMQM01006669">
    <property type="status" value="NOT_ANNOTATED_CDS"/>
    <property type="molecule type" value="Genomic_DNA"/>
</dbReference>
<reference evidence="2" key="3">
    <citation type="submission" date="2015-06" db="UniProtKB">
        <authorList>
            <consortium name="EnsemblMetazoa"/>
        </authorList>
    </citation>
    <scope>IDENTIFICATION</scope>
</reference>
<dbReference type="InterPro" id="IPR008979">
    <property type="entry name" value="Galactose-bd-like_sf"/>
</dbReference>
<dbReference type="InterPro" id="IPR051941">
    <property type="entry name" value="BG_Antigen-Binding_Lectin"/>
</dbReference>
<dbReference type="EnsemblMetazoa" id="HelroT178978">
    <property type="protein sequence ID" value="HelroP178978"/>
    <property type="gene ID" value="HelroG178978"/>
</dbReference>
<name>T1FE00_HELRO</name>
<dbReference type="Proteomes" id="UP000015101">
    <property type="component" value="Unassembled WGS sequence"/>
</dbReference>
<dbReference type="GeneID" id="20207049"/>
<gene>
    <name evidence="2" type="primary">20207049</name>
    <name evidence="1" type="ORF">HELRODRAFT_178978</name>
</gene>
<evidence type="ECO:0000313" key="1">
    <source>
        <dbReference type="EMBL" id="ESN95795.1"/>
    </source>
</evidence>
<dbReference type="PANTHER" id="PTHR45713:SF6">
    <property type="entry name" value="F5_8 TYPE C DOMAIN-CONTAINING PROTEIN"/>
    <property type="match status" value="1"/>
</dbReference>
<dbReference type="EMBL" id="KB097502">
    <property type="protein sequence ID" value="ESN95795.1"/>
    <property type="molecule type" value="Genomic_DNA"/>
</dbReference>
<dbReference type="OrthoDB" id="6141152at2759"/>
<evidence type="ECO:0000313" key="2">
    <source>
        <dbReference type="EnsemblMetazoa" id="HelroP178978"/>
    </source>
</evidence>